<organism evidence="1 2">
    <name type="scientific">Irpex rosettiformis</name>
    <dbReference type="NCBI Taxonomy" id="378272"/>
    <lineage>
        <taxon>Eukaryota</taxon>
        <taxon>Fungi</taxon>
        <taxon>Dikarya</taxon>
        <taxon>Basidiomycota</taxon>
        <taxon>Agaricomycotina</taxon>
        <taxon>Agaricomycetes</taxon>
        <taxon>Polyporales</taxon>
        <taxon>Irpicaceae</taxon>
        <taxon>Irpex</taxon>
    </lineage>
</organism>
<keyword evidence="2" id="KW-1185">Reference proteome</keyword>
<proteinExistence type="predicted"/>
<dbReference type="Proteomes" id="UP001055072">
    <property type="component" value="Unassembled WGS sequence"/>
</dbReference>
<protein>
    <submittedName>
        <fullName evidence="1">Aspartic peptidase domain-containing protein</fullName>
    </submittedName>
</protein>
<name>A0ACB8TSG1_9APHY</name>
<accession>A0ACB8TSG1</accession>
<reference evidence="1" key="1">
    <citation type="journal article" date="2021" name="Environ. Microbiol.">
        <title>Gene family expansions and transcriptome signatures uncover fungal adaptations to wood decay.</title>
        <authorList>
            <person name="Hage H."/>
            <person name="Miyauchi S."/>
            <person name="Viragh M."/>
            <person name="Drula E."/>
            <person name="Min B."/>
            <person name="Chaduli D."/>
            <person name="Navarro D."/>
            <person name="Favel A."/>
            <person name="Norest M."/>
            <person name="Lesage-Meessen L."/>
            <person name="Balint B."/>
            <person name="Merenyi Z."/>
            <person name="de Eugenio L."/>
            <person name="Morin E."/>
            <person name="Martinez A.T."/>
            <person name="Baldrian P."/>
            <person name="Stursova M."/>
            <person name="Martinez M.J."/>
            <person name="Novotny C."/>
            <person name="Magnuson J.K."/>
            <person name="Spatafora J.W."/>
            <person name="Maurice S."/>
            <person name="Pangilinan J."/>
            <person name="Andreopoulos W."/>
            <person name="LaButti K."/>
            <person name="Hundley H."/>
            <person name="Na H."/>
            <person name="Kuo A."/>
            <person name="Barry K."/>
            <person name="Lipzen A."/>
            <person name="Henrissat B."/>
            <person name="Riley R."/>
            <person name="Ahrendt S."/>
            <person name="Nagy L.G."/>
            <person name="Grigoriev I.V."/>
            <person name="Martin F."/>
            <person name="Rosso M.N."/>
        </authorList>
    </citation>
    <scope>NUCLEOTIDE SEQUENCE</scope>
    <source>
        <strain evidence="1">CBS 384.51</strain>
    </source>
</reference>
<dbReference type="EMBL" id="MU274937">
    <property type="protein sequence ID" value="KAI0084915.1"/>
    <property type="molecule type" value="Genomic_DNA"/>
</dbReference>
<comment type="caution">
    <text evidence="1">The sequence shown here is derived from an EMBL/GenBank/DDBJ whole genome shotgun (WGS) entry which is preliminary data.</text>
</comment>
<evidence type="ECO:0000313" key="1">
    <source>
        <dbReference type="EMBL" id="KAI0084915.1"/>
    </source>
</evidence>
<evidence type="ECO:0000313" key="2">
    <source>
        <dbReference type="Proteomes" id="UP001055072"/>
    </source>
</evidence>
<sequence>MIPSSLLPLFALVSLVVAEPLDIPLVRRSPLRKLDRRDEAHISAVQAAADRIRLRYNYTYPAPTRKRGQTVGIGLINTNVDSSYIGAVTVGTPPQSFNVVLDTGSSDFWVAGNDCTSCQVQATFDSSKSSTLQQPQSTTGSRQVEIQYGSGAVAGTLAQDSVSMGGFQVNPQTFLVVNQASKGLLDKETSGIMGLAYQALASTRAVPFWEALTSANQLNSPEFSFFLTRFITDANAANEEPGGVFTLGGRNNTLFTGDLEFLNIQNNGVIQQNTFWLLPVTAVTVNGKSISLGSADSSLAAIDTGTTLVGGPSNEVSAIWAAVPNSQPVTSMQGFFAFPCSTSVTVTLSFGGKAWPISTDDMNLGSIGSGLCLGGIFDLGLGSQIGSGGGNPTWVVGDTFLKNVYTVFRSSPPSVGFAQLSSAAGGSGPPSTSPNTESATFSQTGVTVPTGTVIPASTQSAGTSGSNSGTGSSSSASSAAKIGSSILVILSFAASLFIVA</sequence>
<gene>
    <name evidence="1" type="ORF">BDY19DRAFT_968835</name>
</gene>